<dbReference type="EMBL" id="JRFS01000018">
    <property type="protein sequence ID" value="PWE83404.1"/>
    <property type="molecule type" value="Genomic_DNA"/>
</dbReference>
<dbReference type="Proteomes" id="UP000245905">
    <property type="component" value="Unassembled WGS sequence"/>
</dbReference>
<evidence type="ECO:0000313" key="6">
    <source>
        <dbReference type="Proteomes" id="UP000245905"/>
    </source>
</evidence>
<evidence type="ECO:0000313" key="7">
    <source>
        <dbReference type="Proteomes" id="UP000283721"/>
    </source>
</evidence>
<dbReference type="GeneID" id="86990288"/>
<evidence type="ECO:0000313" key="1">
    <source>
        <dbReference type="EMBL" id="NSC28400.1"/>
    </source>
</evidence>
<reference evidence="2 6" key="1">
    <citation type="submission" date="2014-09" db="EMBL/GenBank/DDBJ databases">
        <title>Butyrate-producing bacteria isolated from human gut.</title>
        <authorList>
            <person name="Zhang Q."/>
            <person name="Zhao L."/>
        </authorList>
    </citation>
    <scope>NUCLEOTIDE SEQUENCE [LARGE SCALE GENOMIC DNA]</scope>
    <source>
        <strain evidence="2 6">R22</strain>
    </source>
</reference>
<evidence type="ECO:0000313" key="5">
    <source>
        <dbReference type="EMBL" id="RHD92208.1"/>
    </source>
</evidence>
<name>A0A2U2EFX5_9FIRM</name>
<dbReference type="EMBL" id="QSES01000052">
    <property type="protein sequence ID" value="RGZ87956.1"/>
    <property type="molecule type" value="Genomic_DNA"/>
</dbReference>
<dbReference type="AlphaFoldDB" id="A0A2U2EFX5"/>
<gene>
    <name evidence="5" type="ORF">DW775_12770</name>
    <name evidence="4" type="ORF">DW948_02860</name>
    <name evidence="3" type="ORF">DW967_16535</name>
    <name evidence="1" type="ORF">G4319_13915</name>
    <name evidence="2" type="ORF">LD38_10235</name>
</gene>
<evidence type="ECO:0000313" key="3">
    <source>
        <dbReference type="EMBL" id="RGZ87956.1"/>
    </source>
</evidence>
<dbReference type="Proteomes" id="UP000286341">
    <property type="component" value="Unassembled WGS sequence"/>
</dbReference>
<organism evidence="2 6">
    <name type="scientific">Agathobacter rectalis</name>
    <dbReference type="NCBI Taxonomy" id="39491"/>
    <lineage>
        <taxon>Bacteria</taxon>
        <taxon>Bacillati</taxon>
        <taxon>Bacillota</taxon>
        <taxon>Clostridia</taxon>
        <taxon>Lachnospirales</taxon>
        <taxon>Lachnospiraceae</taxon>
        <taxon>Agathobacter</taxon>
    </lineage>
</organism>
<protein>
    <submittedName>
        <fullName evidence="2">Uncharacterized protein</fullName>
    </submittedName>
</protein>
<dbReference type="Proteomes" id="UP000283721">
    <property type="component" value="Unassembled WGS sequence"/>
</dbReference>
<reference evidence="1" key="4">
    <citation type="submission" date="2020-02" db="EMBL/GenBank/DDBJ databases">
        <authorList>
            <person name="Littmann E."/>
            <person name="Sorbara M."/>
        </authorList>
    </citation>
    <scope>NUCLEOTIDE SEQUENCE</scope>
    <source>
        <strain evidence="1">MSK.17.79</strain>
    </source>
</reference>
<dbReference type="EMBL" id="QSFB01000003">
    <property type="protein sequence ID" value="RHA15396.1"/>
    <property type="molecule type" value="Genomic_DNA"/>
</dbReference>
<sequence length="59" mass="6833">MDKKVYNKIKLQYIKEKDIIIFQQLRNGIMGQTMNLQGKGGRKISVATYRLSQKVVGFN</sequence>
<comment type="caution">
    <text evidence="2">The sequence shown here is derived from an EMBL/GenBank/DDBJ whole genome shotgun (WGS) entry which is preliminary data.</text>
</comment>
<dbReference type="EMBL" id="JAAILW010000039">
    <property type="protein sequence ID" value="NSC28400.1"/>
    <property type="molecule type" value="Genomic_DNA"/>
</dbReference>
<dbReference type="RefSeq" id="WP_012744393.1">
    <property type="nucleotide sequence ID" value="NZ_CP092643.1"/>
</dbReference>
<evidence type="ECO:0000313" key="8">
    <source>
        <dbReference type="Proteomes" id="UP000284835"/>
    </source>
</evidence>
<dbReference type="Proteomes" id="UP001193670">
    <property type="component" value="Unassembled WGS sequence"/>
</dbReference>
<accession>A0A2U2EFX5</accession>
<proteinExistence type="predicted"/>
<dbReference type="EMBL" id="QSJS01000020">
    <property type="protein sequence ID" value="RHD92208.1"/>
    <property type="molecule type" value="Genomic_DNA"/>
</dbReference>
<reference evidence="1" key="3">
    <citation type="journal article" date="2020" name="Cell Host Microbe">
        <title>Functional and Genomic Variation between Human-Derived Isolates of Lachnospiraceae Reveals Inter- and Intra-Species Diversity.</title>
        <authorList>
            <person name="Sorbara M.T."/>
            <person name="Littmann E.R."/>
            <person name="Fontana E."/>
            <person name="Moody T.U."/>
            <person name="Kohout C.E."/>
            <person name="Gjonbalaj M."/>
            <person name="Eaton V."/>
            <person name="Seok R."/>
            <person name="Leiner I.M."/>
            <person name="Pamer E.G."/>
        </authorList>
    </citation>
    <scope>NUCLEOTIDE SEQUENCE</scope>
    <source>
        <strain evidence="1">MSK.17.79</strain>
    </source>
</reference>
<evidence type="ECO:0000313" key="4">
    <source>
        <dbReference type="EMBL" id="RHA15396.1"/>
    </source>
</evidence>
<evidence type="ECO:0000313" key="2">
    <source>
        <dbReference type="EMBL" id="PWE83404.1"/>
    </source>
</evidence>
<dbReference type="Proteomes" id="UP000284835">
    <property type="component" value="Unassembled WGS sequence"/>
</dbReference>
<evidence type="ECO:0000313" key="9">
    <source>
        <dbReference type="Proteomes" id="UP000286341"/>
    </source>
</evidence>
<reference evidence="7 8" key="2">
    <citation type="submission" date="2018-08" db="EMBL/GenBank/DDBJ databases">
        <title>A genome reference for cultivated species of the human gut microbiota.</title>
        <authorList>
            <person name="Zou Y."/>
            <person name="Xue W."/>
            <person name="Luo G."/>
        </authorList>
    </citation>
    <scope>NUCLEOTIDE SEQUENCE [LARGE SCALE GENOMIC DNA]</scope>
    <source>
        <strain evidence="5 8">AM30-13AC</strain>
        <strain evidence="4 9">AM44-1AT</strain>
        <strain evidence="3 7">AM47-6BH</strain>
    </source>
</reference>